<sequence length="125" mass="13911">MKTPLGRVRGLGSNRGGTIGYLVKQLSGMLLLLLTFAILAIILYLAGRERVFVIEAMGSVWISVPLVAFLFLSALHMELGMRAILEDYVTDVHRRIPLMLLSWAFSWGLFLIALFAIIKMIFAGN</sequence>
<keyword evidence="10 16" id="KW-0812">Transmembrane</keyword>
<keyword evidence="15 16" id="KW-0472">Membrane</keyword>
<keyword evidence="18" id="KW-1185">Reference proteome</keyword>
<keyword evidence="8" id="KW-0816">Tricarboxylic acid cycle</keyword>
<dbReference type="InterPro" id="IPR000701">
    <property type="entry name" value="SuccDH_FuR_B_TM-su"/>
</dbReference>
<evidence type="ECO:0000256" key="14">
    <source>
        <dbReference type="ARBA" id="ARBA00023004"/>
    </source>
</evidence>
<dbReference type="AlphaFoldDB" id="A0A8J3GIM7"/>
<evidence type="ECO:0000313" key="18">
    <source>
        <dbReference type="Proteomes" id="UP000641137"/>
    </source>
</evidence>
<evidence type="ECO:0000256" key="6">
    <source>
        <dbReference type="ARBA" id="ARBA00019425"/>
    </source>
</evidence>
<accession>A0A8J3GIM7</accession>
<reference evidence="17" key="1">
    <citation type="journal article" date="2014" name="Int. J. Syst. Evol. Microbiol.">
        <title>Complete genome sequence of Corynebacterium casei LMG S-19264T (=DSM 44701T), isolated from a smear-ripened cheese.</title>
        <authorList>
            <consortium name="US DOE Joint Genome Institute (JGI-PGF)"/>
            <person name="Walter F."/>
            <person name="Albersmeier A."/>
            <person name="Kalinowski J."/>
            <person name="Ruckert C."/>
        </authorList>
    </citation>
    <scope>NUCLEOTIDE SEQUENCE</scope>
    <source>
        <strain evidence="17">KCTC 42097</strain>
    </source>
</reference>
<reference evidence="17" key="2">
    <citation type="submission" date="2020-09" db="EMBL/GenBank/DDBJ databases">
        <authorList>
            <person name="Sun Q."/>
            <person name="Kim S."/>
        </authorList>
    </citation>
    <scope>NUCLEOTIDE SEQUENCE</scope>
    <source>
        <strain evidence="17">KCTC 42097</strain>
    </source>
</reference>
<evidence type="ECO:0000256" key="13">
    <source>
        <dbReference type="ARBA" id="ARBA00022989"/>
    </source>
</evidence>
<dbReference type="UniPathway" id="UPA00223"/>
<dbReference type="Proteomes" id="UP000641137">
    <property type="component" value="Unassembled WGS sequence"/>
</dbReference>
<keyword evidence="11" id="KW-0479">Metal-binding</keyword>
<name>A0A8J3GIM7_9HYPH</name>
<comment type="pathway">
    <text evidence="4">Carbohydrate metabolism; tricarboxylic acid cycle.</text>
</comment>
<dbReference type="GO" id="GO:0020037">
    <property type="term" value="F:heme binding"/>
    <property type="evidence" value="ECO:0007669"/>
    <property type="project" value="InterPro"/>
</dbReference>
<evidence type="ECO:0000256" key="8">
    <source>
        <dbReference type="ARBA" id="ARBA00022532"/>
    </source>
</evidence>
<dbReference type="RefSeq" id="WP_189491993.1">
    <property type="nucleotide sequence ID" value="NZ_BMZO01000010.1"/>
</dbReference>
<evidence type="ECO:0000256" key="11">
    <source>
        <dbReference type="ARBA" id="ARBA00022723"/>
    </source>
</evidence>
<evidence type="ECO:0000256" key="1">
    <source>
        <dbReference type="ARBA" id="ARBA00001971"/>
    </source>
</evidence>
<protein>
    <recommendedName>
        <fullName evidence="6">Succinate dehydrogenase hydrophobic membrane anchor subunit</fullName>
    </recommendedName>
</protein>
<feature type="transmembrane region" description="Helical" evidence="16">
    <location>
        <begin position="21"/>
        <end position="46"/>
    </location>
</feature>
<feature type="transmembrane region" description="Helical" evidence="16">
    <location>
        <begin position="96"/>
        <end position="122"/>
    </location>
</feature>
<dbReference type="EMBL" id="BMZO01000010">
    <property type="protein sequence ID" value="GHC78390.1"/>
    <property type="molecule type" value="Genomic_DNA"/>
</dbReference>
<dbReference type="Gene3D" id="1.20.1300.10">
    <property type="entry name" value="Fumarate reductase/succinate dehydrogenase, transmembrane subunit"/>
    <property type="match status" value="1"/>
</dbReference>
<dbReference type="NCBIfam" id="TIGR02968">
    <property type="entry name" value="succ_dehyd_anc"/>
    <property type="match status" value="1"/>
</dbReference>
<dbReference type="GO" id="GO:0006099">
    <property type="term" value="P:tricarboxylic acid cycle"/>
    <property type="evidence" value="ECO:0007669"/>
    <property type="project" value="UniProtKB-UniPathway"/>
</dbReference>
<gene>
    <name evidence="17" type="ORF">GCM10010136_30310</name>
</gene>
<feature type="transmembrane region" description="Helical" evidence="16">
    <location>
        <begin position="52"/>
        <end position="75"/>
    </location>
</feature>
<comment type="subunit">
    <text evidence="5">Part of an enzyme complex containing four subunits: a flavoprotein, an iron-sulfur protein, plus two membrane-anchoring proteins, SdhC and SdhD.</text>
</comment>
<evidence type="ECO:0000256" key="5">
    <source>
        <dbReference type="ARBA" id="ARBA00011558"/>
    </source>
</evidence>
<dbReference type="Pfam" id="PF01127">
    <property type="entry name" value="Sdh_cyt"/>
    <property type="match status" value="1"/>
</dbReference>
<keyword evidence="12" id="KW-0249">Electron transport</keyword>
<evidence type="ECO:0000256" key="4">
    <source>
        <dbReference type="ARBA" id="ARBA00005163"/>
    </source>
</evidence>
<dbReference type="GO" id="GO:0016020">
    <property type="term" value="C:membrane"/>
    <property type="evidence" value="ECO:0007669"/>
    <property type="project" value="UniProtKB-SubCell"/>
</dbReference>
<dbReference type="SUPFAM" id="SSF81343">
    <property type="entry name" value="Fumarate reductase respiratory complex transmembrane subunits"/>
    <property type="match status" value="1"/>
</dbReference>
<evidence type="ECO:0000313" key="17">
    <source>
        <dbReference type="EMBL" id="GHC78390.1"/>
    </source>
</evidence>
<dbReference type="InterPro" id="IPR014312">
    <property type="entry name" value="Succ_DH_anchor"/>
</dbReference>
<comment type="cofactor">
    <cofactor evidence="1">
        <name>heme</name>
        <dbReference type="ChEBI" id="CHEBI:30413"/>
    </cofactor>
</comment>
<keyword evidence="9" id="KW-0349">Heme</keyword>
<organism evidence="17 18">
    <name type="scientific">Limoniibacter endophyticus</name>
    <dbReference type="NCBI Taxonomy" id="1565040"/>
    <lineage>
        <taxon>Bacteria</taxon>
        <taxon>Pseudomonadati</taxon>
        <taxon>Pseudomonadota</taxon>
        <taxon>Alphaproteobacteria</taxon>
        <taxon>Hyphomicrobiales</taxon>
        <taxon>Bartonellaceae</taxon>
        <taxon>Limoniibacter</taxon>
    </lineage>
</organism>
<keyword evidence="13 16" id="KW-1133">Transmembrane helix</keyword>
<evidence type="ECO:0000256" key="2">
    <source>
        <dbReference type="ARBA" id="ARBA00004050"/>
    </source>
</evidence>
<evidence type="ECO:0000256" key="10">
    <source>
        <dbReference type="ARBA" id="ARBA00022692"/>
    </source>
</evidence>
<evidence type="ECO:0000256" key="7">
    <source>
        <dbReference type="ARBA" id="ARBA00022448"/>
    </source>
</evidence>
<dbReference type="InterPro" id="IPR034804">
    <property type="entry name" value="SQR/QFR_C/D"/>
</dbReference>
<keyword evidence="14" id="KW-0408">Iron</keyword>
<proteinExistence type="predicted"/>
<evidence type="ECO:0000256" key="3">
    <source>
        <dbReference type="ARBA" id="ARBA00004141"/>
    </source>
</evidence>
<evidence type="ECO:0000256" key="16">
    <source>
        <dbReference type="SAM" id="Phobius"/>
    </source>
</evidence>
<comment type="subcellular location">
    <subcellularLocation>
        <location evidence="3">Membrane</location>
        <topology evidence="3">Multi-pass membrane protein</topology>
    </subcellularLocation>
</comment>
<evidence type="ECO:0000256" key="9">
    <source>
        <dbReference type="ARBA" id="ARBA00022617"/>
    </source>
</evidence>
<evidence type="ECO:0000256" key="12">
    <source>
        <dbReference type="ARBA" id="ARBA00022982"/>
    </source>
</evidence>
<comment type="caution">
    <text evidence="17">The sequence shown here is derived from an EMBL/GenBank/DDBJ whole genome shotgun (WGS) entry which is preliminary data.</text>
</comment>
<comment type="function">
    <text evidence="2">Membrane-anchoring subunit of succinate dehydrogenase (SDH).</text>
</comment>
<dbReference type="GO" id="GO:0046872">
    <property type="term" value="F:metal ion binding"/>
    <property type="evidence" value="ECO:0007669"/>
    <property type="project" value="UniProtKB-KW"/>
</dbReference>
<keyword evidence="7" id="KW-0813">Transport</keyword>
<evidence type="ECO:0000256" key="15">
    <source>
        <dbReference type="ARBA" id="ARBA00023136"/>
    </source>
</evidence>